<dbReference type="InterPro" id="IPR036866">
    <property type="entry name" value="RibonucZ/Hydroxyglut_hydro"/>
</dbReference>
<dbReference type="EMBL" id="CP002467">
    <property type="protein sequence ID" value="ADV84925.1"/>
    <property type="molecule type" value="Genomic_DNA"/>
</dbReference>
<dbReference type="FunFam" id="3.40.250.10:FF:000049">
    <property type="entry name" value="Phage shock protein E"/>
    <property type="match status" value="1"/>
</dbReference>
<dbReference type="GO" id="GO:0006749">
    <property type="term" value="P:glutathione metabolic process"/>
    <property type="evidence" value="ECO:0007669"/>
    <property type="project" value="InterPro"/>
</dbReference>
<dbReference type="AlphaFoldDB" id="E8V634"/>
<dbReference type="PROSITE" id="PS50206">
    <property type="entry name" value="RHODANESE_3"/>
    <property type="match status" value="2"/>
</dbReference>
<gene>
    <name evidence="3" type="ordered locus">AciPR4_4179</name>
</gene>
<dbReference type="CDD" id="cd07724">
    <property type="entry name" value="POD-like_MBL-fold"/>
    <property type="match status" value="1"/>
</dbReference>
<dbReference type="GO" id="GO:0046872">
    <property type="term" value="F:metal ion binding"/>
    <property type="evidence" value="ECO:0007669"/>
    <property type="project" value="UniProtKB-KW"/>
</dbReference>
<dbReference type="InterPro" id="IPR001279">
    <property type="entry name" value="Metallo-B-lactamas"/>
</dbReference>
<organism evidence="3 4">
    <name type="scientific">Terriglobus saanensis (strain ATCC BAA-1853 / DSM 23119 / SP1PR4)</name>
    <dbReference type="NCBI Taxonomy" id="401053"/>
    <lineage>
        <taxon>Bacteria</taxon>
        <taxon>Pseudomonadati</taxon>
        <taxon>Acidobacteriota</taxon>
        <taxon>Terriglobia</taxon>
        <taxon>Terriglobales</taxon>
        <taxon>Acidobacteriaceae</taxon>
        <taxon>Terriglobus</taxon>
    </lineage>
</organism>
<dbReference type="Pfam" id="PF00753">
    <property type="entry name" value="Lactamase_B"/>
    <property type="match status" value="1"/>
</dbReference>
<dbReference type="Gene3D" id="3.60.15.10">
    <property type="entry name" value="Ribonuclease Z/Hydroxyacylglutathione hydrolase-like"/>
    <property type="match status" value="1"/>
</dbReference>
<evidence type="ECO:0000313" key="4">
    <source>
        <dbReference type="Proteomes" id="UP000006844"/>
    </source>
</evidence>
<evidence type="ECO:0000256" key="1">
    <source>
        <dbReference type="ARBA" id="ARBA00022723"/>
    </source>
</evidence>
<keyword evidence="1" id="KW-0479">Metal-binding</keyword>
<dbReference type="Proteomes" id="UP000006844">
    <property type="component" value="Chromosome"/>
</dbReference>
<dbReference type="Pfam" id="PF00581">
    <property type="entry name" value="Rhodanese"/>
    <property type="match status" value="2"/>
</dbReference>
<dbReference type="SMART" id="SM00849">
    <property type="entry name" value="Lactamase_B"/>
    <property type="match status" value="1"/>
</dbReference>
<evidence type="ECO:0000313" key="3">
    <source>
        <dbReference type="EMBL" id="ADV84925.1"/>
    </source>
</evidence>
<dbReference type="CDD" id="cd00158">
    <property type="entry name" value="RHOD"/>
    <property type="match status" value="1"/>
</dbReference>
<accession>E8V634</accession>
<sequence>MKIKQFEVPGLAQFSYVISSEDEAVVIDPMRDVDRYMNYAKEQGVAITSVTETHIHADFASGSLALAEATGAQLALSAYDQAPYRYAMSHHALHDGDAVQIGNVRLVALHTPGHTPEHLSFVLFDQERDASQPLALFSGDFLFVGSLGRPDLLGEEAKQKLAHDLYDSLHERIASLPDGVHVYPGHGAGSLCGSGMSERAESTLGYERLSQPLFKLKEDAFAREILASVPPMPSYYPRMKELNSKGASSVADLPGEIALTPARVATLLATESATVVDLRRPEAFGGAHIPGAMNIGAGQNLSLWAGWMLAPERKLILVNDEGDDEESRRSLVRVGLDHIEGFLQKGMAAWVDAGMEFTRTTQLSTKEVFERHPDTRILDVRSHKEWTGGHIQNAIHIPLGELKDRLKELHGDNDIIAVCGSGYRSSIAASVLQASGFKGISSMDGGMSAWKERKLPLTTS</sequence>
<dbReference type="SUPFAM" id="SSF56281">
    <property type="entry name" value="Metallo-hydrolase/oxidoreductase"/>
    <property type="match status" value="1"/>
</dbReference>
<dbReference type="PANTHER" id="PTHR43084:SF1">
    <property type="entry name" value="PERSULFIDE DIOXYGENASE ETHE1, MITOCHONDRIAL"/>
    <property type="match status" value="1"/>
</dbReference>
<reference evidence="3 4" key="1">
    <citation type="journal article" date="2012" name="Stand. Genomic Sci.">
        <title>Complete genome sequence of Terriglobus saanensis type strain SP1PR4(T), an Acidobacteria from tundra soil.</title>
        <authorList>
            <person name="Rawat S.R."/>
            <person name="Mannisto M.K."/>
            <person name="Starovoytov V."/>
            <person name="Goodwin L."/>
            <person name="Nolan M."/>
            <person name="Hauser L."/>
            <person name="Land M."/>
            <person name="Davenport K.W."/>
            <person name="Woyke T."/>
            <person name="Haggblom M.M."/>
        </authorList>
    </citation>
    <scope>NUCLEOTIDE SEQUENCE</scope>
    <source>
        <strain evidence="4">ATCC BAA-1853 / DSM 23119 / SP1PR4</strain>
    </source>
</reference>
<dbReference type="InterPro" id="IPR036873">
    <property type="entry name" value="Rhodanese-like_dom_sf"/>
</dbReference>
<feature type="domain" description="Rhodanese" evidence="2">
    <location>
        <begin position="371"/>
        <end position="459"/>
    </location>
</feature>
<dbReference type="HOGENOM" id="CLU_030571_7_1_0"/>
<name>E8V634_TERSS</name>
<dbReference type="SMART" id="SM00450">
    <property type="entry name" value="RHOD"/>
    <property type="match status" value="2"/>
</dbReference>
<dbReference type="STRING" id="401053.AciPR4_4179"/>
<evidence type="ECO:0000259" key="2">
    <source>
        <dbReference type="PROSITE" id="PS50206"/>
    </source>
</evidence>
<dbReference type="Gene3D" id="3.40.250.10">
    <property type="entry name" value="Rhodanese-like domain"/>
    <property type="match status" value="2"/>
</dbReference>
<dbReference type="eggNOG" id="COG2897">
    <property type="taxonomic scope" value="Bacteria"/>
</dbReference>
<dbReference type="InterPro" id="IPR044528">
    <property type="entry name" value="POD-like_MBL-fold"/>
</dbReference>
<keyword evidence="4" id="KW-1185">Reference proteome</keyword>
<proteinExistence type="predicted"/>
<protein>
    <submittedName>
        <fullName evidence="3">Rhodanese domain protein</fullName>
    </submittedName>
</protein>
<dbReference type="eggNOG" id="COG0491">
    <property type="taxonomic scope" value="Bacteria"/>
</dbReference>
<dbReference type="GO" id="GO:0050313">
    <property type="term" value="F:sulfur dioxygenase activity"/>
    <property type="evidence" value="ECO:0007669"/>
    <property type="project" value="InterPro"/>
</dbReference>
<dbReference type="FunFam" id="3.60.15.10:FF:000030">
    <property type="entry name" value="Metallo-beta-lactamase family protein"/>
    <property type="match status" value="1"/>
</dbReference>
<dbReference type="OrthoDB" id="9784009at2"/>
<dbReference type="InterPro" id="IPR001763">
    <property type="entry name" value="Rhodanese-like_dom"/>
</dbReference>
<dbReference type="PANTHER" id="PTHR43084">
    <property type="entry name" value="PERSULFIDE DIOXYGENASE ETHE1"/>
    <property type="match status" value="1"/>
</dbReference>
<feature type="domain" description="Rhodanese" evidence="2">
    <location>
        <begin position="269"/>
        <end position="359"/>
    </location>
</feature>
<dbReference type="KEGG" id="tsa:AciPR4_4179"/>
<dbReference type="SUPFAM" id="SSF52821">
    <property type="entry name" value="Rhodanese/Cell cycle control phosphatase"/>
    <property type="match status" value="2"/>
</dbReference>
<dbReference type="InterPro" id="IPR051682">
    <property type="entry name" value="Mito_Persulfide_Diox"/>
</dbReference>
<dbReference type="GO" id="GO:0070813">
    <property type="term" value="P:hydrogen sulfide metabolic process"/>
    <property type="evidence" value="ECO:0007669"/>
    <property type="project" value="TreeGrafter"/>
</dbReference>
<dbReference type="RefSeq" id="WP_013570655.1">
    <property type="nucleotide sequence ID" value="NC_014963.1"/>
</dbReference>